<protein>
    <submittedName>
        <fullName evidence="1">Uncharacterized protein</fullName>
    </submittedName>
</protein>
<comment type="caution">
    <text evidence="1">The sequence shown here is derived from an EMBL/GenBank/DDBJ whole genome shotgun (WGS) entry which is preliminary data.</text>
</comment>
<keyword evidence="2" id="KW-1185">Reference proteome</keyword>
<evidence type="ECO:0000313" key="1">
    <source>
        <dbReference type="EMBL" id="PAV93212.1"/>
    </source>
</evidence>
<name>A0A2A2M461_9BILA</name>
<accession>A0A2A2M461</accession>
<gene>
    <name evidence="1" type="ORF">WR25_18030</name>
</gene>
<dbReference type="AlphaFoldDB" id="A0A2A2M461"/>
<dbReference type="EMBL" id="LIAE01005609">
    <property type="protein sequence ID" value="PAV93212.1"/>
    <property type="molecule type" value="Genomic_DNA"/>
</dbReference>
<proteinExistence type="predicted"/>
<reference evidence="1 2" key="1">
    <citation type="journal article" date="2017" name="Curr. Biol.">
        <title>Genome architecture and evolution of a unichromosomal asexual nematode.</title>
        <authorList>
            <person name="Fradin H."/>
            <person name="Zegar C."/>
            <person name="Gutwein M."/>
            <person name="Lucas J."/>
            <person name="Kovtun M."/>
            <person name="Corcoran D."/>
            <person name="Baugh L.R."/>
            <person name="Kiontke K."/>
            <person name="Gunsalus K."/>
            <person name="Fitch D.H."/>
            <person name="Piano F."/>
        </authorList>
    </citation>
    <scope>NUCLEOTIDE SEQUENCE [LARGE SCALE GENOMIC DNA]</scope>
    <source>
        <strain evidence="1">PF1309</strain>
    </source>
</reference>
<organism evidence="1 2">
    <name type="scientific">Diploscapter pachys</name>
    <dbReference type="NCBI Taxonomy" id="2018661"/>
    <lineage>
        <taxon>Eukaryota</taxon>
        <taxon>Metazoa</taxon>
        <taxon>Ecdysozoa</taxon>
        <taxon>Nematoda</taxon>
        <taxon>Chromadorea</taxon>
        <taxon>Rhabditida</taxon>
        <taxon>Rhabditina</taxon>
        <taxon>Rhabditomorpha</taxon>
        <taxon>Rhabditoidea</taxon>
        <taxon>Rhabditidae</taxon>
        <taxon>Diploscapter</taxon>
    </lineage>
</organism>
<dbReference type="Proteomes" id="UP000218231">
    <property type="component" value="Unassembled WGS sequence"/>
</dbReference>
<sequence length="122" mass="12795">MAFGAEHIGDAARGRQLDTVALVIIHRQREHAIPLLARAGGGDHRVEPAGDEHDGQRIHTPVLAGNPYHPVQIRPMAHATAAASAGMGNLVAQNAQSTWISPFSSAISRRSSGVNLASTLAI</sequence>
<evidence type="ECO:0000313" key="2">
    <source>
        <dbReference type="Proteomes" id="UP000218231"/>
    </source>
</evidence>